<dbReference type="Proteomes" id="UP001241169">
    <property type="component" value="Unassembled WGS sequence"/>
</dbReference>
<evidence type="ECO:0000313" key="2">
    <source>
        <dbReference type="Proteomes" id="UP001241169"/>
    </source>
</evidence>
<evidence type="ECO:0000313" key="1">
    <source>
        <dbReference type="EMBL" id="KAK1531476.1"/>
    </source>
</evidence>
<dbReference type="RefSeq" id="XP_060345732.1">
    <property type="nucleotide sequence ID" value="XM_060495384.1"/>
</dbReference>
<proteinExistence type="predicted"/>
<protein>
    <submittedName>
        <fullName evidence="1">Uncharacterized protein</fullName>
    </submittedName>
</protein>
<gene>
    <name evidence="1" type="ORF">CPAR01_11125</name>
</gene>
<accession>A0ABQ9SBV4</accession>
<dbReference type="GeneID" id="85379283"/>
<dbReference type="EMBL" id="MOPA01000009">
    <property type="protein sequence ID" value="KAK1531476.1"/>
    <property type="molecule type" value="Genomic_DNA"/>
</dbReference>
<sequence length="120" mass="13398">MVDKSGRSTKTWAQCRSIGAVCWCLDFGRTGASEWSLHCFSRHPAISVRTEIMDPGSKIVSPTNDGFQILLFPRRLLRIFLFSKSSVRESERETFASIVTRALGHYTVPGSPDEGSGQWC</sequence>
<name>A0ABQ9SBV4_9PEZI</name>
<organism evidence="1 2">
    <name type="scientific">Colletotrichum paranaense</name>
    <dbReference type="NCBI Taxonomy" id="1914294"/>
    <lineage>
        <taxon>Eukaryota</taxon>
        <taxon>Fungi</taxon>
        <taxon>Dikarya</taxon>
        <taxon>Ascomycota</taxon>
        <taxon>Pezizomycotina</taxon>
        <taxon>Sordariomycetes</taxon>
        <taxon>Hypocreomycetidae</taxon>
        <taxon>Glomerellales</taxon>
        <taxon>Glomerellaceae</taxon>
        <taxon>Colletotrichum</taxon>
        <taxon>Colletotrichum acutatum species complex</taxon>
    </lineage>
</organism>
<comment type="caution">
    <text evidence="1">The sequence shown here is derived from an EMBL/GenBank/DDBJ whole genome shotgun (WGS) entry which is preliminary data.</text>
</comment>
<keyword evidence="2" id="KW-1185">Reference proteome</keyword>
<reference evidence="1 2" key="1">
    <citation type="submission" date="2016-10" db="EMBL/GenBank/DDBJ databases">
        <title>The genome sequence of Colletotrichum fioriniae PJ7.</title>
        <authorList>
            <person name="Baroncelli R."/>
        </authorList>
    </citation>
    <scope>NUCLEOTIDE SEQUENCE [LARGE SCALE GENOMIC DNA]</scope>
    <source>
        <strain evidence="1 2">IMI 384185</strain>
    </source>
</reference>